<dbReference type="Proteomes" id="UP000824232">
    <property type="component" value="Unassembled WGS sequence"/>
</dbReference>
<dbReference type="EC" id="6.3.4.21" evidence="3 9"/>
<dbReference type="GO" id="GO:0004516">
    <property type="term" value="F:nicotinate phosphoribosyltransferase activity"/>
    <property type="evidence" value="ECO:0007669"/>
    <property type="project" value="UniProtKB-UniRule"/>
</dbReference>
<evidence type="ECO:0000256" key="3">
    <source>
        <dbReference type="ARBA" id="ARBA00013236"/>
    </source>
</evidence>
<comment type="caution">
    <text evidence="13">The sequence shown here is derived from an EMBL/GenBank/DDBJ whole genome shotgun (WGS) entry which is preliminary data.</text>
</comment>
<feature type="domain" description="Nicotinate/nicotinamide phosphoribosyltransferase" evidence="10">
    <location>
        <begin position="152"/>
        <end position="343"/>
    </location>
</feature>
<evidence type="ECO:0000256" key="4">
    <source>
        <dbReference type="ARBA" id="ARBA00022553"/>
    </source>
</evidence>
<dbReference type="GO" id="GO:0005829">
    <property type="term" value="C:cytosol"/>
    <property type="evidence" value="ECO:0007669"/>
    <property type="project" value="TreeGrafter"/>
</dbReference>
<keyword evidence="5 9" id="KW-0436">Ligase</keyword>
<dbReference type="NCBIfam" id="TIGR01513">
    <property type="entry name" value="NAPRTase_put"/>
    <property type="match status" value="1"/>
</dbReference>
<keyword evidence="13" id="KW-0328">Glycosyltransferase</keyword>
<dbReference type="AlphaFoldDB" id="A0A9D1J366"/>
<name>A0A9D1J366_9FIRM</name>
<dbReference type="Pfam" id="PF17767">
    <property type="entry name" value="NAPRTase_N"/>
    <property type="match status" value="1"/>
</dbReference>
<dbReference type="Gene3D" id="3.20.20.70">
    <property type="entry name" value="Aldolase class I"/>
    <property type="match status" value="1"/>
</dbReference>
<dbReference type="SUPFAM" id="SSF54675">
    <property type="entry name" value="Nicotinate/Quinolinate PRTase N-terminal domain-like"/>
    <property type="match status" value="1"/>
</dbReference>
<evidence type="ECO:0000256" key="7">
    <source>
        <dbReference type="ARBA" id="ARBA00022679"/>
    </source>
</evidence>
<reference evidence="13" key="1">
    <citation type="submission" date="2020-10" db="EMBL/GenBank/DDBJ databases">
        <authorList>
            <person name="Gilroy R."/>
        </authorList>
    </citation>
    <scope>NUCLEOTIDE SEQUENCE</scope>
    <source>
        <strain evidence="13">CHK184-20233</strain>
    </source>
</reference>
<dbReference type="InterPro" id="IPR041525">
    <property type="entry name" value="N/Namide_PRibTrfase"/>
</dbReference>
<gene>
    <name evidence="13" type="ORF">IAB38_04175</name>
</gene>
<evidence type="ECO:0000256" key="2">
    <source>
        <dbReference type="ARBA" id="ARBA00010897"/>
    </source>
</evidence>
<keyword evidence="7 9" id="KW-0808">Transferase</keyword>
<dbReference type="Pfam" id="PF04095">
    <property type="entry name" value="NAPRTase"/>
    <property type="match status" value="1"/>
</dbReference>
<dbReference type="CDD" id="cd01570">
    <property type="entry name" value="NAPRTase_A"/>
    <property type="match status" value="1"/>
</dbReference>
<dbReference type="Gene3D" id="3.20.140.10">
    <property type="entry name" value="nicotinate phosphoribosyltransferase"/>
    <property type="match status" value="1"/>
</dbReference>
<dbReference type="GO" id="GO:0034355">
    <property type="term" value="P:NAD+ biosynthetic process via the salvage pathway"/>
    <property type="evidence" value="ECO:0007669"/>
    <property type="project" value="TreeGrafter"/>
</dbReference>
<evidence type="ECO:0000256" key="8">
    <source>
        <dbReference type="ARBA" id="ARBA00048668"/>
    </source>
</evidence>
<evidence type="ECO:0000256" key="9">
    <source>
        <dbReference type="RuleBase" id="RU365100"/>
    </source>
</evidence>
<comment type="function">
    <text evidence="9">Catalyzes the first step in the biosynthesis of NAD from nicotinic acid, the ATP-dependent synthesis of beta-nicotinate D-ribonucleotide from nicotinate and 5-phospho-D-ribose 1-phosphate.</text>
</comment>
<dbReference type="InterPro" id="IPR041619">
    <property type="entry name" value="NAPRTase_C"/>
</dbReference>
<proteinExistence type="inferred from homology"/>
<reference evidence="13" key="2">
    <citation type="journal article" date="2021" name="PeerJ">
        <title>Extensive microbial diversity within the chicken gut microbiome revealed by metagenomics and culture.</title>
        <authorList>
            <person name="Gilroy R."/>
            <person name="Ravi A."/>
            <person name="Getino M."/>
            <person name="Pursley I."/>
            <person name="Horton D.L."/>
            <person name="Alikhan N.F."/>
            <person name="Baker D."/>
            <person name="Gharbi K."/>
            <person name="Hall N."/>
            <person name="Watson M."/>
            <person name="Adriaenssens E.M."/>
            <person name="Foster-Nyarko E."/>
            <person name="Jarju S."/>
            <person name="Secka A."/>
            <person name="Antonio M."/>
            <person name="Oren A."/>
            <person name="Chaudhuri R.R."/>
            <person name="La Ragione R."/>
            <person name="Hildebrand F."/>
            <person name="Pallen M.J."/>
        </authorList>
    </citation>
    <scope>NUCLEOTIDE SEQUENCE</scope>
    <source>
        <strain evidence="13">CHK184-20233</strain>
    </source>
</reference>
<evidence type="ECO:0000313" key="13">
    <source>
        <dbReference type="EMBL" id="HIR59227.1"/>
    </source>
</evidence>
<dbReference type="GO" id="GO:0047280">
    <property type="term" value="F:nicotinamide phosphoribosyltransferase activity"/>
    <property type="evidence" value="ECO:0007669"/>
    <property type="project" value="UniProtKB-ARBA"/>
</dbReference>
<dbReference type="InterPro" id="IPR007229">
    <property type="entry name" value="Nic_PRibTrfase-Fam"/>
</dbReference>
<dbReference type="InterPro" id="IPR036068">
    <property type="entry name" value="Nicotinate_pribotase-like_C"/>
</dbReference>
<dbReference type="Pfam" id="PF17956">
    <property type="entry name" value="NAPRTase_C"/>
    <property type="match status" value="1"/>
</dbReference>
<sequence length="491" mass="55809">MNERNLTLLTDLYELTMMNGYFDMKRDEKVVFDVFYRNNPYDGGYAIVAGLEQVIDYIKNLHFDREDIEYLRELELFDDKFLKYLENFKFTGNIYAIKEGTVVFPMEPLLKVEAPIIEAQLVETAILNIINHQSLIATKASRVCEAAKGDAVMEFGLRRAQGADAGIYGARAAVIGGCSSTSNVLAGQKFDIPVAGTHAHSWIMSFDNEYEAFKKYAELFPNNATLLVDTYDTLNLGVPNAIRVFKELKDEGRMPKKYGIRLDSGDLAYLSKKARIMLDEAGFPDATICASNDLDEYLIESLKEQGAKINLWGVGTSLITSKNWSSFGGVYKLAAIKKGGEVIPKIKLSEDRVKITNPGDKQVFRFYDKETGKIRGDIIGNTYEKYYEDKTTTMFDPVDTWKRKELEKGTYIVRELLEPIFINGECVYKSDSVMNIRDYCSKEKSTLSDENKRFVNPHPVHVDLSYDLWNLKNKMIEEEKKLVKKLGVDNA</sequence>
<keyword evidence="6 9" id="KW-0662">Pyridine nucleotide biosynthesis</keyword>
<dbReference type="EMBL" id="DVHC01000043">
    <property type="protein sequence ID" value="HIR59227.1"/>
    <property type="molecule type" value="Genomic_DNA"/>
</dbReference>
<comment type="similarity">
    <text evidence="2 9">Belongs to the NAPRTase family.</text>
</comment>
<evidence type="ECO:0000256" key="1">
    <source>
        <dbReference type="ARBA" id="ARBA00004952"/>
    </source>
</evidence>
<organism evidence="13 14">
    <name type="scientific">Candidatus Onthousia excrementipullorum</name>
    <dbReference type="NCBI Taxonomy" id="2840884"/>
    <lineage>
        <taxon>Bacteria</taxon>
        <taxon>Bacillati</taxon>
        <taxon>Bacillota</taxon>
        <taxon>Bacilli</taxon>
        <taxon>Candidatus Onthousia</taxon>
    </lineage>
</organism>
<dbReference type="NCBIfam" id="NF009131">
    <property type="entry name" value="PRK12484.1"/>
    <property type="match status" value="1"/>
</dbReference>
<feature type="domain" description="Nicotinate phosphoribosyltransferase N-terminal" evidence="11">
    <location>
        <begin position="8"/>
        <end position="131"/>
    </location>
</feature>
<dbReference type="PIRSF" id="PIRSF000484">
    <property type="entry name" value="NAPRT"/>
    <property type="match status" value="1"/>
</dbReference>
<evidence type="ECO:0000256" key="5">
    <source>
        <dbReference type="ARBA" id="ARBA00022598"/>
    </source>
</evidence>
<dbReference type="PANTHER" id="PTHR11098:SF1">
    <property type="entry name" value="NICOTINATE PHOSPHORIBOSYLTRANSFERASE"/>
    <property type="match status" value="1"/>
</dbReference>
<accession>A0A9D1J366</accession>
<evidence type="ECO:0000259" key="11">
    <source>
        <dbReference type="Pfam" id="PF17767"/>
    </source>
</evidence>
<dbReference type="SUPFAM" id="SSF51690">
    <property type="entry name" value="Nicotinate/Quinolinate PRTase C-terminal domain-like"/>
    <property type="match status" value="1"/>
</dbReference>
<dbReference type="InterPro" id="IPR013785">
    <property type="entry name" value="Aldolase_TIM"/>
</dbReference>
<dbReference type="InterPro" id="IPR040727">
    <property type="entry name" value="NAPRTase_N"/>
</dbReference>
<comment type="PTM">
    <text evidence="9">Transiently phosphorylated on a His residue during the reaction cycle. Phosphorylation strongly increases the affinity for substrates and increases the rate of nicotinate D-ribonucleotide production. Dephosphorylation regenerates the low-affinity form of the enzyme, leading to product release.</text>
</comment>
<evidence type="ECO:0000259" key="10">
    <source>
        <dbReference type="Pfam" id="PF04095"/>
    </source>
</evidence>
<evidence type="ECO:0000313" key="14">
    <source>
        <dbReference type="Proteomes" id="UP000824232"/>
    </source>
</evidence>
<feature type="domain" description="Nicotinate phosphoribosyltransferase C-terminal" evidence="12">
    <location>
        <begin position="361"/>
        <end position="472"/>
    </location>
</feature>
<keyword evidence="4" id="KW-0597">Phosphoprotein</keyword>
<dbReference type="InterPro" id="IPR006405">
    <property type="entry name" value="Nic_PRibTrfase_pncB"/>
</dbReference>
<comment type="catalytic activity">
    <reaction evidence="8 9">
        <text>5-phospho-alpha-D-ribose 1-diphosphate + nicotinate + ATP + H2O = nicotinate beta-D-ribonucleotide + ADP + phosphate + diphosphate</text>
        <dbReference type="Rhea" id="RHEA:36163"/>
        <dbReference type="ChEBI" id="CHEBI:15377"/>
        <dbReference type="ChEBI" id="CHEBI:30616"/>
        <dbReference type="ChEBI" id="CHEBI:32544"/>
        <dbReference type="ChEBI" id="CHEBI:33019"/>
        <dbReference type="ChEBI" id="CHEBI:43474"/>
        <dbReference type="ChEBI" id="CHEBI:57502"/>
        <dbReference type="ChEBI" id="CHEBI:58017"/>
        <dbReference type="ChEBI" id="CHEBI:456216"/>
        <dbReference type="EC" id="6.3.4.21"/>
    </reaction>
</comment>
<evidence type="ECO:0000259" key="12">
    <source>
        <dbReference type="Pfam" id="PF17956"/>
    </source>
</evidence>
<protein>
    <recommendedName>
        <fullName evidence="3 9">Nicotinate phosphoribosyltransferase</fullName>
        <ecNumber evidence="3 9">6.3.4.21</ecNumber>
    </recommendedName>
</protein>
<dbReference type="NCBIfam" id="NF006695">
    <property type="entry name" value="PRK09243.1-2"/>
    <property type="match status" value="1"/>
</dbReference>
<dbReference type="FunFam" id="3.20.20.70:FF:000076">
    <property type="entry name" value="Nicotinate phosphoribosyltransferase"/>
    <property type="match status" value="1"/>
</dbReference>
<comment type="pathway">
    <text evidence="1 9">Cofactor biosynthesis; NAD(+) biosynthesis; nicotinate D-ribonucleotide from nicotinate: step 1/1.</text>
</comment>
<dbReference type="PANTHER" id="PTHR11098">
    <property type="entry name" value="NICOTINATE PHOSPHORIBOSYLTRANSFERASE"/>
    <property type="match status" value="1"/>
</dbReference>
<evidence type="ECO:0000256" key="6">
    <source>
        <dbReference type="ARBA" id="ARBA00022642"/>
    </source>
</evidence>